<keyword evidence="3" id="KW-0812">Transmembrane</keyword>
<keyword evidence="4" id="KW-0732">Signal</keyword>
<feature type="region of interest" description="Disordered" evidence="2">
    <location>
        <begin position="492"/>
        <end position="514"/>
    </location>
</feature>
<name>A0A914BCG7_PATMI</name>
<feature type="domain" description="Fibronectin type-III" evidence="6">
    <location>
        <begin position="588"/>
        <end position="679"/>
    </location>
</feature>
<feature type="compositionally biased region" description="Polar residues" evidence="2">
    <location>
        <begin position="733"/>
        <end position="750"/>
    </location>
</feature>
<feature type="domain" description="Fibronectin type-III" evidence="6">
    <location>
        <begin position="369"/>
        <end position="464"/>
    </location>
</feature>
<dbReference type="OMA" id="HNPGERF"/>
<dbReference type="RefSeq" id="XP_038073739.1">
    <property type="nucleotide sequence ID" value="XM_038217811.1"/>
</dbReference>
<evidence type="ECO:0000259" key="6">
    <source>
        <dbReference type="PROSITE" id="PS50853"/>
    </source>
</evidence>
<feature type="region of interest" description="Disordered" evidence="2">
    <location>
        <begin position="730"/>
        <end position="750"/>
    </location>
</feature>
<feature type="transmembrane region" description="Helical" evidence="3">
    <location>
        <begin position="694"/>
        <end position="712"/>
    </location>
</feature>
<evidence type="ECO:0000256" key="4">
    <source>
        <dbReference type="SAM" id="SignalP"/>
    </source>
</evidence>
<dbReference type="EnsemblMetazoa" id="XM_038217811.1">
    <property type="protein sequence ID" value="XP_038073739.1"/>
    <property type="gene ID" value="LOC119741879"/>
</dbReference>
<protein>
    <submittedName>
        <fullName evidence="7">Uncharacterized protein</fullName>
    </submittedName>
</protein>
<evidence type="ECO:0000256" key="2">
    <source>
        <dbReference type="SAM" id="MobiDB-lite"/>
    </source>
</evidence>
<dbReference type="PROSITE" id="PS50825">
    <property type="entry name" value="HYR"/>
    <property type="match status" value="3"/>
</dbReference>
<dbReference type="CDD" id="cd00063">
    <property type="entry name" value="FN3"/>
    <property type="match status" value="3"/>
</dbReference>
<feature type="domain" description="HYR" evidence="5">
    <location>
        <begin position="26"/>
        <end position="107"/>
    </location>
</feature>
<dbReference type="SUPFAM" id="SSF49265">
    <property type="entry name" value="Fibronectin type III"/>
    <property type="match status" value="2"/>
</dbReference>
<evidence type="ECO:0000313" key="7">
    <source>
        <dbReference type="EnsemblMetazoa" id="XP_038073739.1"/>
    </source>
</evidence>
<feature type="signal peptide" evidence="4">
    <location>
        <begin position="1"/>
        <end position="22"/>
    </location>
</feature>
<keyword evidence="3" id="KW-1133">Transmembrane helix</keyword>
<evidence type="ECO:0000259" key="5">
    <source>
        <dbReference type="PROSITE" id="PS50825"/>
    </source>
</evidence>
<feature type="compositionally biased region" description="Polar residues" evidence="2">
    <location>
        <begin position="492"/>
        <end position="505"/>
    </location>
</feature>
<sequence length="813" mass="89240">MTSLAWVVETILVMVLCGVVTAQTWRSSSEYVVLDCPNGISVPTDMGRSWARVTWVEPRFIDPDGVEVLPARISHNPGERFPVGSHNIRYSLVDGNHKVTCSFMVRVDDEEPPRIVNCPSDITVPADPGSTSRSSVSWDVPLATDNFRVKHFSSSNPIGSSFSVGYTGVTYTAVDLKGNQAECTFNVIVTDDESPILEGCPVEALTYVPPTANSGPVSWTPPRGIDNAGPPRITCTRSRGESFPLGRTEVMYTATDAAGNSATCTFNAVVKVEIPGNKIFLRNHTSTELEISWPQHVNQKASSYLIYIWPVGASQPQASDHQYHPINWRESFTTHTLRGLSPGTMYNIRIYVTGVGDELDAKLRTKPNAPSDFTFKAESLDSTSVFLMWQPPIGNFDQYQISYQATGSETMTTLRLLDKGIVEKHVTELYPNTSYVFTLVSVSGVRNSKSQSDPATLNATTAPLSKSQILLQKVTATSIQIVARLVPATTTQTPTAYDRGSSQSRLNRHGTGAVRPEVEEDEGDDYHHSNGYVIVIYSNNSDVFTDVIFESGTLQYEFMALVPTTFYTIRIIPSDASGNVQEKTTMTRPSTVTDLVLQEVTNSSVTIAWSPPSGRYERYKVTYAPMKLEDAAPTTVTGNEVTIDGLVPMTTYVVSVVTIYEALTSEPADIQVTPGVDKAEALLTLDEPTCTSPILASCFLAAILVFIGIYICRLKMCYKYMNIHRRHTEENTYENPTRPNSEYLSSPPYQNTEGSETTAMLLRSHPPPISVSGYMYPPIARGLFSRGKRTSSASKGNGSAISPIYYNVKEADS</sequence>
<feature type="chain" id="PRO_5037608312" evidence="4">
    <location>
        <begin position="23"/>
        <end position="813"/>
    </location>
</feature>
<evidence type="ECO:0000256" key="1">
    <source>
        <dbReference type="ARBA" id="ARBA00022737"/>
    </source>
</evidence>
<dbReference type="Pfam" id="PF00041">
    <property type="entry name" value="fn3"/>
    <property type="match status" value="3"/>
</dbReference>
<dbReference type="PROSITE" id="PS50853">
    <property type="entry name" value="FN3"/>
    <property type="match status" value="3"/>
</dbReference>
<feature type="domain" description="HYR" evidence="5">
    <location>
        <begin position="108"/>
        <end position="191"/>
    </location>
</feature>
<dbReference type="Proteomes" id="UP000887568">
    <property type="component" value="Unplaced"/>
</dbReference>
<proteinExistence type="predicted"/>
<accession>A0A914BCG7</accession>
<dbReference type="InterPro" id="IPR003961">
    <property type="entry name" value="FN3_dom"/>
</dbReference>
<dbReference type="Pfam" id="PF02494">
    <property type="entry name" value="HYR"/>
    <property type="match status" value="3"/>
</dbReference>
<feature type="domain" description="HYR" evidence="5">
    <location>
        <begin position="192"/>
        <end position="272"/>
    </location>
</feature>
<evidence type="ECO:0000256" key="3">
    <source>
        <dbReference type="SAM" id="Phobius"/>
    </source>
</evidence>
<dbReference type="GeneID" id="119741879"/>
<evidence type="ECO:0000313" key="8">
    <source>
        <dbReference type="Proteomes" id="UP000887568"/>
    </source>
</evidence>
<dbReference type="SMART" id="SM00060">
    <property type="entry name" value="FN3"/>
    <property type="match status" value="5"/>
</dbReference>
<keyword evidence="1" id="KW-0677">Repeat</keyword>
<feature type="domain" description="Fibronectin type-III" evidence="6">
    <location>
        <begin position="274"/>
        <end position="368"/>
    </location>
</feature>
<dbReference type="AlphaFoldDB" id="A0A914BCG7"/>
<keyword evidence="8" id="KW-1185">Reference proteome</keyword>
<dbReference type="InterPro" id="IPR036116">
    <property type="entry name" value="FN3_sf"/>
</dbReference>
<dbReference type="Gene3D" id="2.60.40.10">
    <property type="entry name" value="Immunoglobulins"/>
    <property type="match status" value="3"/>
</dbReference>
<dbReference type="OrthoDB" id="5982450at2759"/>
<reference evidence="7" key="1">
    <citation type="submission" date="2022-11" db="UniProtKB">
        <authorList>
            <consortium name="EnsemblMetazoa"/>
        </authorList>
    </citation>
    <scope>IDENTIFICATION</scope>
</reference>
<organism evidence="7 8">
    <name type="scientific">Patiria miniata</name>
    <name type="common">Bat star</name>
    <name type="synonym">Asterina miniata</name>
    <dbReference type="NCBI Taxonomy" id="46514"/>
    <lineage>
        <taxon>Eukaryota</taxon>
        <taxon>Metazoa</taxon>
        <taxon>Echinodermata</taxon>
        <taxon>Eleutherozoa</taxon>
        <taxon>Asterozoa</taxon>
        <taxon>Asteroidea</taxon>
        <taxon>Valvatacea</taxon>
        <taxon>Valvatida</taxon>
        <taxon>Asterinidae</taxon>
        <taxon>Patiria</taxon>
    </lineage>
</organism>
<keyword evidence="3" id="KW-0472">Membrane</keyword>
<dbReference type="PANTHER" id="PTHR24273:SF32">
    <property type="entry name" value="HYALIN"/>
    <property type="match status" value="1"/>
</dbReference>
<dbReference type="InterPro" id="IPR003410">
    <property type="entry name" value="HYR_dom"/>
</dbReference>
<dbReference type="PANTHER" id="PTHR24273">
    <property type="entry name" value="FI04643P-RELATED"/>
    <property type="match status" value="1"/>
</dbReference>
<dbReference type="InterPro" id="IPR013783">
    <property type="entry name" value="Ig-like_fold"/>
</dbReference>